<dbReference type="PROSITE" id="PS01302">
    <property type="entry name" value="UPF0758"/>
    <property type="match status" value="1"/>
</dbReference>
<dbReference type="InterPro" id="IPR037518">
    <property type="entry name" value="MPN"/>
</dbReference>
<evidence type="ECO:0000259" key="6">
    <source>
        <dbReference type="PROSITE" id="PS50249"/>
    </source>
</evidence>
<keyword evidence="1" id="KW-0645">Protease</keyword>
<keyword evidence="2" id="KW-0479">Metal-binding</keyword>
<dbReference type="InterPro" id="IPR025657">
    <property type="entry name" value="RadC_JAB"/>
</dbReference>
<dbReference type="PROSITE" id="PS50249">
    <property type="entry name" value="MPN"/>
    <property type="match status" value="1"/>
</dbReference>
<keyword evidence="5" id="KW-0482">Metalloprotease</keyword>
<evidence type="ECO:0000313" key="7">
    <source>
        <dbReference type="EMBL" id="MBN7816882.1"/>
    </source>
</evidence>
<name>A0ABS3CIF8_9BACT</name>
<dbReference type="EMBL" id="JAFKCU010000003">
    <property type="protein sequence ID" value="MBN7816882.1"/>
    <property type="molecule type" value="Genomic_DNA"/>
</dbReference>
<reference evidence="7 8" key="1">
    <citation type="submission" date="2021-03" db="EMBL/GenBank/DDBJ databases">
        <title>novel species isolated from a fishpond in China.</title>
        <authorList>
            <person name="Lu H."/>
            <person name="Cai Z."/>
        </authorList>
    </citation>
    <scope>NUCLEOTIDE SEQUENCE [LARGE SCALE GENOMIC DNA]</scope>
    <source>
        <strain evidence="7 8">YJ13C</strain>
    </source>
</reference>
<organism evidence="7 8">
    <name type="scientific">Algoriphagus pacificus</name>
    <dbReference type="NCBI Taxonomy" id="2811234"/>
    <lineage>
        <taxon>Bacteria</taxon>
        <taxon>Pseudomonadati</taxon>
        <taxon>Bacteroidota</taxon>
        <taxon>Cytophagia</taxon>
        <taxon>Cytophagales</taxon>
        <taxon>Cyclobacteriaceae</taxon>
        <taxon>Algoriphagus</taxon>
    </lineage>
</organism>
<dbReference type="PANTHER" id="PTHR30471">
    <property type="entry name" value="DNA REPAIR PROTEIN RADC"/>
    <property type="match status" value="1"/>
</dbReference>
<sequence>METSERKIDLGIVAEIQLSYSNTVKASQKPKVACSRQVYEVLVESWDKGSLDFVEHFKVMLLNRANRVLGVCTLSKGGTTGTVVDCKLVFATALKACAQSIIVSHNHPSGNLMPSEQDKRLTRRLVEVGKALDLPVLDHVIVTSEGYFSFADDGEL</sequence>
<keyword evidence="4" id="KW-0862">Zinc</keyword>
<dbReference type="CDD" id="cd08071">
    <property type="entry name" value="MPN_DUF2466"/>
    <property type="match status" value="1"/>
</dbReference>
<evidence type="ECO:0000256" key="2">
    <source>
        <dbReference type="ARBA" id="ARBA00022723"/>
    </source>
</evidence>
<evidence type="ECO:0000313" key="8">
    <source>
        <dbReference type="Proteomes" id="UP000664480"/>
    </source>
</evidence>
<dbReference type="Gene3D" id="3.40.140.10">
    <property type="entry name" value="Cytidine Deaminase, domain 2"/>
    <property type="match status" value="1"/>
</dbReference>
<keyword evidence="8" id="KW-1185">Reference proteome</keyword>
<evidence type="ECO:0000256" key="1">
    <source>
        <dbReference type="ARBA" id="ARBA00022670"/>
    </source>
</evidence>
<evidence type="ECO:0000256" key="4">
    <source>
        <dbReference type="ARBA" id="ARBA00022833"/>
    </source>
</evidence>
<gene>
    <name evidence="7" type="ORF">J0A69_15665</name>
</gene>
<feature type="domain" description="MPN" evidence="6">
    <location>
        <begin position="31"/>
        <end position="156"/>
    </location>
</feature>
<keyword evidence="3" id="KW-0378">Hydrolase</keyword>
<dbReference type="RefSeq" id="WP_206587539.1">
    <property type="nucleotide sequence ID" value="NZ_JAFKCU010000003.1"/>
</dbReference>
<proteinExistence type="predicted"/>
<dbReference type="InterPro" id="IPR020891">
    <property type="entry name" value="UPF0758_CS"/>
</dbReference>
<dbReference type="PANTHER" id="PTHR30471:SF3">
    <property type="entry name" value="UPF0758 PROTEIN YEES-RELATED"/>
    <property type="match status" value="1"/>
</dbReference>
<evidence type="ECO:0000256" key="3">
    <source>
        <dbReference type="ARBA" id="ARBA00022801"/>
    </source>
</evidence>
<accession>A0ABS3CIF8</accession>
<comment type="caution">
    <text evidence="7">The sequence shown here is derived from an EMBL/GenBank/DDBJ whole genome shotgun (WGS) entry which is preliminary data.</text>
</comment>
<dbReference type="Pfam" id="PF04002">
    <property type="entry name" value="RadC"/>
    <property type="match status" value="1"/>
</dbReference>
<dbReference type="Proteomes" id="UP000664480">
    <property type="component" value="Unassembled WGS sequence"/>
</dbReference>
<protein>
    <submittedName>
        <fullName evidence="7">JAB domain-containing protein</fullName>
    </submittedName>
</protein>
<evidence type="ECO:0000256" key="5">
    <source>
        <dbReference type="ARBA" id="ARBA00023049"/>
    </source>
</evidence>
<dbReference type="InterPro" id="IPR001405">
    <property type="entry name" value="UPF0758"/>
</dbReference>